<name>A0AAU7CU93_9BACT</name>
<gene>
    <name evidence="2" type="ORF">P4G45_09175</name>
</gene>
<dbReference type="NCBIfam" id="TIGR01764">
    <property type="entry name" value="excise"/>
    <property type="match status" value="1"/>
</dbReference>
<dbReference type="RefSeq" id="WP_348266176.1">
    <property type="nucleotide sequence ID" value="NZ_CP121194.1"/>
</dbReference>
<evidence type="ECO:0000313" key="2">
    <source>
        <dbReference type="EMBL" id="XBH08666.1"/>
    </source>
</evidence>
<dbReference type="Pfam" id="PF12728">
    <property type="entry name" value="HTH_17"/>
    <property type="match status" value="1"/>
</dbReference>
<protein>
    <submittedName>
        <fullName evidence="2">Helix-turn-helix domain-containing protein</fullName>
    </submittedName>
</protein>
<dbReference type="InterPro" id="IPR041657">
    <property type="entry name" value="HTH_17"/>
</dbReference>
<evidence type="ECO:0000259" key="1">
    <source>
        <dbReference type="Pfam" id="PF12728"/>
    </source>
</evidence>
<dbReference type="KEGG" id="epl:P4G45_09175"/>
<dbReference type="AlphaFoldDB" id="A0AAU7CU93"/>
<dbReference type="InterPro" id="IPR010093">
    <property type="entry name" value="SinI_DNA-bd"/>
</dbReference>
<dbReference type="GO" id="GO:0003677">
    <property type="term" value="F:DNA binding"/>
    <property type="evidence" value="ECO:0007669"/>
    <property type="project" value="InterPro"/>
</dbReference>
<reference evidence="2" key="1">
    <citation type="submission" date="2023-03" db="EMBL/GenBank/DDBJ databases">
        <title>Edaphobacter sp.</title>
        <authorList>
            <person name="Huber K.J."/>
            <person name="Papendorf J."/>
            <person name="Pilke C."/>
            <person name="Bunk B."/>
            <person name="Sproeer C."/>
            <person name="Pester M."/>
        </authorList>
    </citation>
    <scope>NUCLEOTIDE SEQUENCE</scope>
    <source>
        <strain evidence="2">DSM 109919</strain>
    </source>
</reference>
<accession>A0AAU7CU93</accession>
<sequence length="149" mass="16499">MPEALLTQILPTPSEAKQAEETSRLLSSRLRSKTPLRLRVVGAPEDETVVLPASALKMLVGILDEMGRGNTVTVIPVHAELTTQEAADMLSISRPSLIQMLDEGKIEFRKVGTHRRVRFESLTAYKRKVHAERLAALNELAAYDQEIGI</sequence>
<proteinExistence type="predicted"/>
<organism evidence="2">
    <name type="scientific">Edaphobacter paludis</name>
    <dbReference type="NCBI Taxonomy" id="3035702"/>
    <lineage>
        <taxon>Bacteria</taxon>
        <taxon>Pseudomonadati</taxon>
        <taxon>Acidobacteriota</taxon>
        <taxon>Terriglobia</taxon>
        <taxon>Terriglobales</taxon>
        <taxon>Acidobacteriaceae</taxon>
        <taxon>Edaphobacter</taxon>
    </lineage>
</organism>
<dbReference type="EMBL" id="CP121194">
    <property type="protein sequence ID" value="XBH08666.1"/>
    <property type="molecule type" value="Genomic_DNA"/>
</dbReference>
<feature type="domain" description="Helix-turn-helix" evidence="1">
    <location>
        <begin position="81"/>
        <end position="128"/>
    </location>
</feature>